<feature type="region of interest" description="Disordered" evidence="1">
    <location>
        <begin position="514"/>
        <end position="609"/>
    </location>
</feature>
<feature type="region of interest" description="Disordered" evidence="1">
    <location>
        <begin position="274"/>
        <end position="318"/>
    </location>
</feature>
<dbReference type="EMBL" id="QXFV01003343">
    <property type="protein sequence ID" value="KAE8977624.1"/>
    <property type="molecule type" value="Genomic_DNA"/>
</dbReference>
<comment type="caution">
    <text evidence="3">The sequence shown here is derived from an EMBL/GenBank/DDBJ whole genome shotgun (WGS) entry which is preliminary data.</text>
</comment>
<evidence type="ECO:0000256" key="1">
    <source>
        <dbReference type="SAM" id="MobiDB-lite"/>
    </source>
</evidence>
<protein>
    <recommendedName>
        <fullName evidence="2">Retrotransposon gag domain-containing protein</fullName>
    </recommendedName>
</protein>
<sequence>MLTEGSVGFRISFVATPMVEMDGCLGHRDRGRRGSASVWGRISGVRPLTRSLVEELDNVTKAEPADEGHDRDLTREWAQEARDLSAVDNYSTTPRLKIATHLPLNSIEPFCGIRNQSEKSMQWLQTFVYGMKGTHKPPNTWCVPFELSLYDGAQYWYRQLPRKTKRTWTLLSQAFIKYYCVDFARSAKARYYSAKRDGEEHVCDYLNRRNGYARNAGVQFEDGGRDAKHHVEHFLDTCDDRGLEECLYHVRVSDIYELEGMIDNILRYRERNSAREPSLRRYRGQDDDRRREGRSTEGPRSGYHRERGFRDSDSDRHHVRPRITPLIEALTNVFAALKARGSDGSRTSSLVVRRHGYDTTDGCGNVERAYECSQYSDEKSDDGYGSDPTHVRIESTTENEHRVATNGALDIIRGMELLTPDGINLDLSHGTTTLSNEVMMHLQQRNERWVAEQPSVVDRQDYLTPRKNLTRATEVLTSGDECRITSVEQNGLAPAVTDDLAGPGVHKPSVIVQEGALGRGDGELTSSEALNVDGPTAVTRGSDDGGISPTDGSAKPFKPTQGFKTSGAVVVDRSRHGDEDYGPSEGWNDHGAELTRPDTSDYSDDGATDGTERLLDAGYASAVDAMPPEDPSCNEADATDTFNHRPNEAKPMENLENETKLTGYGDKSAFIPDSSEAMLTYSEPIGQSRDMDAIQREILITNVPTPPVCNPRVMGQVTTWTLWILLLWTVVIAASAYLEDKAVTLVGYTGMRNGVSAALEPKTEALTVAGDSRFAIQQSLGAIPCLWKSFITQPNRHRDLITKLRSVTYLHGERDFNVDEVSTVVSSDTRLSELSGLNRTRNVTPADGLTSSDPSVNVAQASVAYLSPGDRNFFDLVRGIAERDYDGDDSDFLKVVTGRQTRAREKLVRFADEVSVMGPGDATRREDSYEEEQEQGELPATTDISHGKFQHDTVKKTG</sequence>
<accession>A0A6A3IC27</accession>
<organism evidence="3 4">
    <name type="scientific">Phytophthora rubi</name>
    <dbReference type="NCBI Taxonomy" id="129364"/>
    <lineage>
        <taxon>Eukaryota</taxon>
        <taxon>Sar</taxon>
        <taxon>Stramenopiles</taxon>
        <taxon>Oomycota</taxon>
        <taxon>Peronosporomycetes</taxon>
        <taxon>Peronosporales</taxon>
        <taxon>Peronosporaceae</taxon>
        <taxon>Phytophthora</taxon>
    </lineage>
</organism>
<dbReference type="InterPro" id="IPR005162">
    <property type="entry name" value="Retrotrans_gag_dom"/>
</dbReference>
<gene>
    <name evidence="3" type="ORF">PR001_g25077</name>
</gene>
<reference evidence="3 4" key="1">
    <citation type="submission" date="2018-09" db="EMBL/GenBank/DDBJ databases">
        <title>Genomic investigation of the strawberry pathogen Phytophthora fragariae indicates pathogenicity is determined by transcriptional variation in three key races.</title>
        <authorList>
            <person name="Adams T.M."/>
            <person name="Armitage A.D."/>
            <person name="Sobczyk M.K."/>
            <person name="Bates H.J."/>
            <person name="Dunwell J.M."/>
            <person name="Nellist C.F."/>
            <person name="Harrison R.J."/>
        </authorList>
    </citation>
    <scope>NUCLEOTIDE SEQUENCE [LARGE SCALE GENOMIC DNA]</scope>
    <source>
        <strain evidence="3 4">SCRP249</strain>
    </source>
</reference>
<feature type="compositionally biased region" description="Basic and acidic residues" evidence="1">
    <location>
        <begin position="587"/>
        <end position="599"/>
    </location>
</feature>
<proteinExistence type="predicted"/>
<feature type="region of interest" description="Disordered" evidence="1">
    <location>
        <begin position="918"/>
        <end position="958"/>
    </location>
</feature>
<dbReference type="Proteomes" id="UP000429607">
    <property type="component" value="Unassembled WGS sequence"/>
</dbReference>
<evidence type="ECO:0000259" key="2">
    <source>
        <dbReference type="Pfam" id="PF03732"/>
    </source>
</evidence>
<dbReference type="AlphaFoldDB" id="A0A6A3IC27"/>
<evidence type="ECO:0000313" key="4">
    <source>
        <dbReference type="Proteomes" id="UP000429607"/>
    </source>
</evidence>
<evidence type="ECO:0000313" key="3">
    <source>
        <dbReference type="EMBL" id="KAE8977624.1"/>
    </source>
</evidence>
<feature type="domain" description="Retrotransposon gag" evidence="2">
    <location>
        <begin position="145"/>
        <end position="219"/>
    </location>
</feature>
<feature type="compositionally biased region" description="Basic and acidic residues" evidence="1">
    <location>
        <begin position="945"/>
        <end position="958"/>
    </location>
</feature>
<feature type="compositionally biased region" description="Basic and acidic residues" evidence="1">
    <location>
        <begin position="274"/>
        <end position="316"/>
    </location>
</feature>
<name>A0A6A3IC27_9STRA</name>
<dbReference type="Pfam" id="PF03732">
    <property type="entry name" value="Retrotrans_gag"/>
    <property type="match status" value="1"/>
</dbReference>